<feature type="compositionally biased region" description="Low complexity" evidence="2">
    <location>
        <begin position="1"/>
        <end position="12"/>
    </location>
</feature>
<dbReference type="Pfam" id="PF03816">
    <property type="entry name" value="LytR_cpsA_psr"/>
    <property type="match status" value="1"/>
</dbReference>
<feature type="region of interest" description="Disordered" evidence="2">
    <location>
        <begin position="1"/>
        <end position="39"/>
    </location>
</feature>
<sequence>MPSHSPRHAAAPRARRAARRAEPPRSRRQPRHAQRLRTHRVARGLGMALTSVLAFSLAAGCAVYLDLVSGLQVSDVDSLLAGRDDRPTVPADPDDPFAGSALNILVMGTDYRGDGNAEIAGEGNEFHSDTTLLVHVAGDREHVEVVSIPRDSLVDIPACPLPDGGQSRPRNNAMFNSAFAIGGGPGRDLTGAAACTILTVEHNTGVRITDHVVVMMNGVIGVVDAIGGVPMYLPEAVRGDRYVNLDLPAGDVRLDGDQSINFLRARGGRGMGLELGSDLARITRQQAFIDAMLREILGQNLITSTPQLFRLAEAVLASVSPGRGLARPAEVAGLAWSLRHLDPAALVFTSLPLTAAPSDPNRVVWVRREADVIWQRIIAGERPPELVAAQEAEQHPDEAAYEAEAEG</sequence>
<evidence type="ECO:0000313" key="6">
    <source>
        <dbReference type="Proteomes" id="UP000292118"/>
    </source>
</evidence>
<dbReference type="EMBL" id="CP035493">
    <property type="protein sequence ID" value="QAY70379.1"/>
    <property type="molecule type" value="Genomic_DNA"/>
</dbReference>
<evidence type="ECO:0000256" key="1">
    <source>
        <dbReference type="ARBA" id="ARBA00006068"/>
    </source>
</evidence>
<feature type="domain" description="Cell envelope-related transcriptional attenuator" evidence="4">
    <location>
        <begin position="127"/>
        <end position="296"/>
    </location>
</feature>
<keyword evidence="3" id="KW-0812">Transmembrane</keyword>
<dbReference type="InterPro" id="IPR004474">
    <property type="entry name" value="LytR_CpsA_psr"/>
</dbReference>
<keyword evidence="3" id="KW-0472">Membrane</keyword>
<dbReference type="KEGG" id="xya:ET471_10335"/>
<proteinExistence type="inferred from homology"/>
<evidence type="ECO:0000256" key="2">
    <source>
        <dbReference type="SAM" id="MobiDB-lite"/>
    </source>
</evidence>
<dbReference type="InterPro" id="IPR050922">
    <property type="entry name" value="LytR/CpsA/Psr_CW_biosynth"/>
</dbReference>
<dbReference type="OrthoDB" id="9782542at2"/>
<gene>
    <name evidence="5" type="ORF">ET471_10335</name>
</gene>
<protein>
    <submittedName>
        <fullName evidence="5">LytR family transcriptional regulator</fullName>
    </submittedName>
</protein>
<dbReference type="AlphaFoldDB" id="A0A4P6F7V9"/>
<keyword evidence="6" id="KW-1185">Reference proteome</keyword>
<dbReference type="PANTHER" id="PTHR33392">
    <property type="entry name" value="POLYISOPRENYL-TEICHOIC ACID--PEPTIDOGLYCAN TEICHOIC ACID TRANSFERASE TAGU"/>
    <property type="match status" value="1"/>
</dbReference>
<evidence type="ECO:0000259" key="4">
    <source>
        <dbReference type="Pfam" id="PF03816"/>
    </source>
</evidence>
<organism evidence="5 6">
    <name type="scientific">Xylanimonas protaetiae</name>
    <dbReference type="NCBI Taxonomy" id="2509457"/>
    <lineage>
        <taxon>Bacteria</taxon>
        <taxon>Bacillati</taxon>
        <taxon>Actinomycetota</taxon>
        <taxon>Actinomycetes</taxon>
        <taxon>Micrococcales</taxon>
        <taxon>Promicromonosporaceae</taxon>
        <taxon>Xylanimonas</taxon>
    </lineage>
</organism>
<accession>A0A4P6F7V9</accession>
<dbReference type="Gene3D" id="3.40.630.190">
    <property type="entry name" value="LCP protein"/>
    <property type="match status" value="1"/>
</dbReference>
<evidence type="ECO:0000256" key="3">
    <source>
        <dbReference type="SAM" id="Phobius"/>
    </source>
</evidence>
<comment type="similarity">
    <text evidence="1">Belongs to the LytR/CpsA/Psr (LCP) family.</text>
</comment>
<dbReference type="Proteomes" id="UP000292118">
    <property type="component" value="Chromosome"/>
</dbReference>
<dbReference type="RefSeq" id="WP_129188087.1">
    <property type="nucleotide sequence ID" value="NZ_CP035493.1"/>
</dbReference>
<evidence type="ECO:0000313" key="5">
    <source>
        <dbReference type="EMBL" id="QAY70379.1"/>
    </source>
</evidence>
<reference evidence="5 6" key="1">
    <citation type="submission" date="2019-01" db="EMBL/GenBank/DDBJ databases">
        <title>Genome sequencing of strain FW10M-9.</title>
        <authorList>
            <person name="Heo J."/>
            <person name="Kim S.-J."/>
            <person name="Kim J.-S."/>
            <person name="Hong S.-B."/>
            <person name="Kwon S.-W."/>
        </authorList>
    </citation>
    <scope>NUCLEOTIDE SEQUENCE [LARGE SCALE GENOMIC DNA]</scope>
    <source>
        <strain evidence="5 6">FW10M-9</strain>
    </source>
</reference>
<keyword evidence="3" id="KW-1133">Transmembrane helix</keyword>
<feature type="transmembrane region" description="Helical" evidence="3">
    <location>
        <begin position="45"/>
        <end position="65"/>
    </location>
</feature>
<dbReference type="PANTHER" id="PTHR33392:SF6">
    <property type="entry name" value="POLYISOPRENYL-TEICHOIC ACID--PEPTIDOGLYCAN TEICHOIC ACID TRANSFERASE TAGU"/>
    <property type="match status" value="1"/>
</dbReference>
<name>A0A4P6F7V9_9MICO</name>
<feature type="compositionally biased region" description="Basic residues" evidence="2">
    <location>
        <begin position="26"/>
        <end position="39"/>
    </location>
</feature>
<dbReference type="NCBIfam" id="TIGR00350">
    <property type="entry name" value="lytR_cpsA_psr"/>
    <property type="match status" value="1"/>
</dbReference>